<keyword evidence="2" id="KW-1185">Reference proteome</keyword>
<accession>A0A9D5BT68</accession>
<dbReference type="Proteomes" id="UP001085076">
    <property type="component" value="Unassembled WGS sequence"/>
</dbReference>
<organism evidence="1 2">
    <name type="scientific">Dioscorea zingiberensis</name>
    <dbReference type="NCBI Taxonomy" id="325984"/>
    <lineage>
        <taxon>Eukaryota</taxon>
        <taxon>Viridiplantae</taxon>
        <taxon>Streptophyta</taxon>
        <taxon>Embryophyta</taxon>
        <taxon>Tracheophyta</taxon>
        <taxon>Spermatophyta</taxon>
        <taxon>Magnoliopsida</taxon>
        <taxon>Liliopsida</taxon>
        <taxon>Dioscoreales</taxon>
        <taxon>Dioscoreaceae</taxon>
        <taxon>Dioscorea</taxon>
    </lineage>
</organism>
<comment type="caution">
    <text evidence="1">The sequence shown here is derived from an EMBL/GenBank/DDBJ whole genome shotgun (WGS) entry which is preliminary data.</text>
</comment>
<dbReference type="OrthoDB" id="10253115at2759"/>
<dbReference type="AlphaFoldDB" id="A0A9D5BT68"/>
<gene>
    <name evidence="1" type="ORF">J5N97_002064</name>
</gene>
<dbReference type="EMBL" id="JAGGNH010000108">
    <property type="protein sequence ID" value="KAJ0960145.1"/>
    <property type="molecule type" value="Genomic_DNA"/>
</dbReference>
<proteinExistence type="predicted"/>
<protein>
    <submittedName>
        <fullName evidence="1">Uncharacterized protein</fullName>
    </submittedName>
</protein>
<sequence>MENKTALFLNASIMRGMKELIFPSGIYEKLYLIKLLVEFSLDECNAVGAANVPAIYEAHFGVPMAGAVVNRVNNCFPFRALCS</sequence>
<name>A0A9D5BT68_9LILI</name>
<evidence type="ECO:0000313" key="2">
    <source>
        <dbReference type="Proteomes" id="UP001085076"/>
    </source>
</evidence>
<evidence type="ECO:0000313" key="1">
    <source>
        <dbReference type="EMBL" id="KAJ0960145.1"/>
    </source>
</evidence>
<reference evidence="1 2" key="1">
    <citation type="journal article" date="2022" name="Hortic Res">
        <title>The genome of Dioscorea zingiberensis sheds light on the biosynthesis, origin and evolution of the medicinally important diosgenin saponins.</title>
        <authorList>
            <person name="Li Y."/>
            <person name="Tan C."/>
            <person name="Li Z."/>
            <person name="Guo J."/>
            <person name="Li S."/>
            <person name="Chen X."/>
            <person name="Wang C."/>
            <person name="Dai X."/>
            <person name="Yang H."/>
            <person name="Song W."/>
            <person name="Hou L."/>
            <person name="Xu J."/>
            <person name="Tong Z."/>
            <person name="Xu A."/>
            <person name="Yuan X."/>
            <person name="Wang W."/>
            <person name="Yang Q."/>
            <person name="Chen L."/>
            <person name="Sun Z."/>
            <person name="Wang K."/>
            <person name="Pan B."/>
            <person name="Chen J."/>
            <person name="Bao Y."/>
            <person name="Liu F."/>
            <person name="Qi X."/>
            <person name="Gang D.R."/>
            <person name="Wen J."/>
            <person name="Li J."/>
        </authorList>
    </citation>
    <scope>NUCLEOTIDE SEQUENCE [LARGE SCALE GENOMIC DNA]</scope>
    <source>
        <strain evidence="1">Dzin_1.0</strain>
    </source>
</reference>